<dbReference type="KEGG" id="fcy:FRACYDRAFT_243721"/>
<dbReference type="Proteomes" id="UP000095751">
    <property type="component" value="Unassembled WGS sequence"/>
</dbReference>
<feature type="compositionally biased region" description="Low complexity" evidence="1">
    <location>
        <begin position="44"/>
        <end position="78"/>
    </location>
</feature>
<proteinExistence type="predicted"/>
<reference evidence="2 3" key="1">
    <citation type="submission" date="2016-09" db="EMBL/GenBank/DDBJ databases">
        <title>Extensive genetic diversity and differential bi-allelic expression allows diatom success in the polar Southern Ocean.</title>
        <authorList>
            <consortium name="DOE Joint Genome Institute"/>
            <person name="Mock T."/>
            <person name="Otillar R.P."/>
            <person name="Strauss J."/>
            <person name="Dupont C."/>
            <person name="Frickenhaus S."/>
            <person name="Maumus F."/>
            <person name="Mcmullan M."/>
            <person name="Sanges R."/>
            <person name="Schmutz J."/>
            <person name="Toseland A."/>
            <person name="Valas R."/>
            <person name="Veluchamy A."/>
            <person name="Ward B.J."/>
            <person name="Allen A."/>
            <person name="Barry K."/>
            <person name="Falciatore A."/>
            <person name="Ferrante M."/>
            <person name="Fortunato A.E."/>
            <person name="Gloeckner G."/>
            <person name="Gruber A."/>
            <person name="Hipkin R."/>
            <person name="Janech M."/>
            <person name="Kroth P."/>
            <person name="Leese F."/>
            <person name="Lindquist E."/>
            <person name="Lyon B.R."/>
            <person name="Martin J."/>
            <person name="Mayer C."/>
            <person name="Parker M."/>
            <person name="Quesneville H."/>
            <person name="Raymond J."/>
            <person name="Uhlig C."/>
            <person name="Valentin K.U."/>
            <person name="Worden A.Z."/>
            <person name="Armbrust E.V."/>
            <person name="Bowler C."/>
            <person name="Green B."/>
            <person name="Moulton V."/>
            <person name="Van Oosterhout C."/>
            <person name="Grigoriev I."/>
        </authorList>
    </citation>
    <scope>NUCLEOTIDE SEQUENCE [LARGE SCALE GENOMIC DNA]</scope>
    <source>
        <strain evidence="2 3">CCMP1102</strain>
    </source>
</reference>
<accession>A0A1E7F2P9</accession>
<dbReference type="InParanoid" id="A0A1E7F2P9"/>
<organism evidence="2 3">
    <name type="scientific">Fragilariopsis cylindrus CCMP1102</name>
    <dbReference type="NCBI Taxonomy" id="635003"/>
    <lineage>
        <taxon>Eukaryota</taxon>
        <taxon>Sar</taxon>
        <taxon>Stramenopiles</taxon>
        <taxon>Ochrophyta</taxon>
        <taxon>Bacillariophyta</taxon>
        <taxon>Bacillariophyceae</taxon>
        <taxon>Bacillariophycidae</taxon>
        <taxon>Bacillariales</taxon>
        <taxon>Bacillariaceae</taxon>
        <taxon>Fragilariopsis</taxon>
    </lineage>
</organism>
<evidence type="ECO:0000256" key="1">
    <source>
        <dbReference type="SAM" id="MobiDB-lite"/>
    </source>
</evidence>
<gene>
    <name evidence="2" type="ORF">FRACYDRAFT_243721</name>
</gene>
<dbReference type="EMBL" id="KV784364">
    <property type="protein sequence ID" value="OEU12468.1"/>
    <property type="molecule type" value="Genomic_DNA"/>
</dbReference>
<dbReference type="AlphaFoldDB" id="A0A1E7F2P9"/>
<evidence type="ECO:0000313" key="3">
    <source>
        <dbReference type="Proteomes" id="UP000095751"/>
    </source>
</evidence>
<name>A0A1E7F2P9_9STRA</name>
<keyword evidence="3" id="KW-1185">Reference proteome</keyword>
<sequence>MSWISPNNDSDDKKEEGNSAAVAAANPWISPNDNLDDKKGEGYSAAVAAATAATGATSSSSSGVVADDNNNNNDATTMADSTVSVSSDVAVDKDGEKQTMHTSWSVGEAVEIKTDTNLPDFGIIEKINGDGTYNIKNLITKASMKLVHYDLLQGTNDTELLSSSATSSSSFPRSYEKRSKKKARKCTVICQVKEIILSSIPCWITKGNTDHIALLVDQDVLALLEQGFSLSDVPQESKICIEWQSTKKEEQVLVSSVSLES</sequence>
<protein>
    <submittedName>
        <fullName evidence="2">Uncharacterized protein</fullName>
    </submittedName>
</protein>
<evidence type="ECO:0000313" key="2">
    <source>
        <dbReference type="EMBL" id="OEU12468.1"/>
    </source>
</evidence>
<feature type="region of interest" description="Disordered" evidence="1">
    <location>
        <begin position="1"/>
        <end position="78"/>
    </location>
</feature>